<evidence type="ECO:0000313" key="2">
    <source>
        <dbReference type="EMBL" id="TGJ85139.1"/>
    </source>
</evidence>
<accession>A0A4Z0YLI2</accession>
<organism evidence="2 3">
    <name type="scientific">Xylaria hypoxylon</name>
    <dbReference type="NCBI Taxonomy" id="37992"/>
    <lineage>
        <taxon>Eukaryota</taxon>
        <taxon>Fungi</taxon>
        <taxon>Dikarya</taxon>
        <taxon>Ascomycota</taxon>
        <taxon>Pezizomycotina</taxon>
        <taxon>Sordariomycetes</taxon>
        <taxon>Xylariomycetidae</taxon>
        <taxon>Xylariales</taxon>
        <taxon>Xylariaceae</taxon>
        <taxon>Xylaria</taxon>
    </lineage>
</organism>
<name>A0A4Z0YLI2_9PEZI</name>
<gene>
    <name evidence="2" type="ORF">E0Z10_g3660</name>
</gene>
<feature type="region of interest" description="Disordered" evidence="1">
    <location>
        <begin position="172"/>
        <end position="191"/>
    </location>
</feature>
<keyword evidence="3" id="KW-1185">Reference proteome</keyword>
<evidence type="ECO:0008006" key="4">
    <source>
        <dbReference type="Google" id="ProtNLM"/>
    </source>
</evidence>
<proteinExistence type="predicted"/>
<reference evidence="2 3" key="1">
    <citation type="submission" date="2019-03" db="EMBL/GenBank/DDBJ databases">
        <title>Draft genome sequence of Xylaria hypoxylon DSM 108379, a ubiquitous saprotrophic-parasitic fungi on hardwood.</title>
        <authorList>
            <person name="Buettner E."/>
            <person name="Leonhardt S."/>
            <person name="Gebauer A.M."/>
            <person name="Liers C."/>
            <person name="Hofrichter M."/>
            <person name="Kellner H."/>
        </authorList>
    </citation>
    <scope>NUCLEOTIDE SEQUENCE [LARGE SCALE GENOMIC DNA]</scope>
    <source>
        <strain evidence="2 3">DSM 108379</strain>
    </source>
</reference>
<dbReference type="OrthoDB" id="3364175at2759"/>
<sequence length="326" mass="36212">MPSHSISSFGILHRIHLVLSRRLWDDPENPLQSGEAFLHTLQNAVNQCGAEAPISSCVLTGEYMIGQLPSIHLLRLAFLYAASMCEGFPYVHRAVLSCAENYMNNFGICGLPPLLSIFMKLVNQQTQSDSLTREERDRWKQTEKAIESVWTKTTRNYESGTGIQDIHSTHYPQQPNTAFEPGSHVQSQQSSTTALFHPNTNMNHSSTSMGILFTPDPNAKMLELANHHQPLPQVEEALHLNGQSAVVGEFEDMDTLTISPSMPHPGVRQPSFSSAALDYDTILDDIASIERTSMPESETQFMANLGLRPGTNLADVFSHEFTGFLK</sequence>
<dbReference type="STRING" id="37992.A0A4Z0YLI2"/>
<dbReference type="InterPro" id="IPR052783">
    <property type="entry name" value="Metabolic/Drug-Res_Regulator"/>
</dbReference>
<dbReference type="AlphaFoldDB" id="A0A4Z0YLI2"/>
<comment type="caution">
    <text evidence="2">The sequence shown here is derived from an EMBL/GenBank/DDBJ whole genome shotgun (WGS) entry which is preliminary data.</text>
</comment>
<evidence type="ECO:0000256" key="1">
    <source>
        <dbReference type="SAM" id="MobiDB-lite"/>
    </source>
</evidence>
<dbReference type="PANTHER" id="PTHR47655">
    <property type="entry name" value="QUINIC ACID UTILIZATION ACTIVATOR"/>
    <property type="match status" value="1"/>
</dbReference>
<dbReference type="PANTHER" id="PTHR47655:SF3">
    <property type="entry name" value="ZN(II)2CYS6 TRANSCRIPTION FACTOR (EUROFUNG)"/>
    <property type="match status" value="1"/>
</dbReference>
<dbReference type="EMBL" id="SKBN01000052">
    <property type="protein sequence ID" value="TGJ85139.1"/>
    <property type="molecule type" value="Genomic_DNA"/>
</dbReference>
<protein>
    <recommendedName>
        <fullName evidence="4">Transcription factor domain-containing protein</fullName>
    </recommendedName>
</protein>
<evidence type="ECO:0000313" key="3">
    <source>
        <dbReference type="Proteomes" id="UP000297716"/>
    </source>
</evidence>
<dbReference type="Proteomes" id="UP000297716">
    <property type="component" value="Unassembled WGS sequence"/>
</dbReference>